<dbReference type="InterPro" id="IPR033767">
    <property type="entry name" value="Tail_Gp11"/>
</dbReference>
<dbReference type="EMBL" id="LR797095">
    <property type="protein sequence ID" value="CAB4186405.1"/>
    <property type="molecule type" value="Genomic_DNA"/>
</dbReference>
<sequence length="294" mass="31697">MPNPYTITDAICQITELVTPFPMAGTIRPSLQAVPDSTTIYARAEQFLDRARYSVLSMGWPENTQMATPYTARNSQVAIPGVMSIKASGPDSYKNLVARWSTGPTDVETAVTATTVLGSYTVFSWTDQSIVNGNKIRLSVTAPAGFTTGVDYYAQSVSSTSFRLSATLGGVDIISSSAGVISGITATVNLDPGFYVFDSNLRTFGFSAASGTVYLDTVQLLSWEDLTQKMADLVISKAKIAFQRRIADNNQLSDQQLNQEAQNADLIVDRNKAIFSPLAPNSKEESQQKGSQPS</sequence>
<reference evidence="6" key="1">
    <citation type="submission" date="2020-05" db="EMBL/GenBank/DDBJ databases">
        <authorList>
            <person name="Chiriac C."/>
            <person name="Salcher M."/>
            <person name="Ghai R."/>
            <person name="Kavagutti S V."/>
        </authorList>
    </citation>
    <scope>NUCLEOTIDE SEQUENCE</scope>
</reference>
<evidence type="ECO:0000313" key="2">
    <source>
        <dbReference type="EMBL" id="CAB4145834.1"/>
    </source>
</evidence>
<gene>
    <name evidence="5" type="ORF">UFOVP1088_2</name>
    <name evidence="6" type="ORF">UFOVP1149_10</name>
    <name evidence="7" type="ORF">UFOVP1330_48</name>
    <name evidence="8" type="ORF">UFOVP1441_42</name>
    <name evidence="2" type="ORF">UFOVP486_49</name>
    <name evidence="3" type="ORF">UFOVP911_30</name>
    <name evidence="4" type="ORF">UFOVP997_22</name>
</gene>
<dbReference type="EMBL" id="LR797387">
    <property type="protein sequence ID" value="CAB4212836.1"/>
    <property type="molecule type" value="Genomic_DNA"/>
</dbReference>
<protein>
    <submittedName>
        <fullName evidence="6">Uncharacterized protein</fullName>
    </submittedName>
</protein>
<evidence type="ECO:0000313" key="8">
    <source>
        <dbReference type="EMBL" id="CAB4212836.1"/>
    </source>
</evidence>
<organism evidence="6">
    <name type="scientific">uncultured Caudovirales phage</name>
    <dbReference type="NCBI Taxonomy" id="2100421"/>
    <lineage>
        <taxon>Viruses</taxon>
        <taxon>Duplodnaviria</taxon>
        <taxon>Heunggongvirae</taxon>
        <taxon>Uroviricota</taxon>
        <taxon>Caudoviricetes</taxon>
        <taxon>Peduoviridae</taxon>
        <taxon>Maltschvirus</taxon>
        <taxon>Maltschvirus maltsch</taxon>
    </lineage>
</organism>
<evidence type="ECO:0000313" key="7">
    <source>
        <dbReference type="EMBL" id="CAB4199463.1"/>
    </source>
</evidence>
<accession>A0A6J5R0H0</accession>
<evidence type="ECO:0000313" key="6">
    <source>
        <dbReference type="EMBL" id="CAB4186405.1"/>
    </source>
</evidence>
<proteinExistence type="predicted"/>
<name>A0A6J5R0H0_9CAUD</name>
<evidence type="ECO:0000313" key="5">
    <source>
        <dbReference type="EMBL" id="CAB4182419.1"/>
    </source>
</evidence>
<dbReference type="EMBL" id="LR796449">
    <property type="protein sequence ID" value="CAB4145834.1"/>
    <property type="molecule type" value="Genomic_DNA"/>
</dbReference>
<evidence type="ECO:0000313" key="3">
    <source>
        <dbReference type="EMBL" id="CAB4170301.1"/>
    </source>
</evidence>
<dbReference type="EMBL" id="LR797028">
    <property type="protein sequence ID" value="CAB4182419.1"/>
    <property type="molecule type" value="Genomic_DNA"/>
</dbReference>
<dbReference type="EMBL" id="LR797275">
    <property type="protein sequence ID" value="CAB4199463.1"/>
    <property type="molecule type" value="Genomic_DNA"/>
</dbReference>
<dbReference type="EMBL" id="LR796856">
    <property type="protein sequence ID" value="CAB4170301.1"/>
    <property type="molecule type" value="Genomic_DNA"/>
</dbReference>
<evidence type="ECO:0000313" key="4">
    <source>
        <dbReference type="EMBL" id="CAB4177310.1"/>
    </source>
</evidence>
<feature type="region of interest" description="Disordered" evidence="1">
    <location>
        <begin position="275"/>
        <end position="294"/>
    </location>
</feature>
<dbReference type="Pfam" id="PF17212">
    <property type="entry name" value="Tube"/>
    <property type="match status" value="1"/>
</dbReference>
<evidence type="ECO:0000256" key="1">
    <source>
        <dbReference type="SAM" id="MobiDB-lite"/>
    </source>
</evidence>
<dbReference type="EMBL" id="LR796949">
    <property type="protein sequence ID" value="CAB4177310.1"/>
    <property type="molecule type" value="Genomic_DNA"/>
</dbReference>